<protein>
    <submittedName>
        <fullName evidence="3">Uncharacterized protein</fullName>
    </submittedName>
</protein>
<dbReference type="AlphaFoldDB" id="A0A914YIA2"/>
<organism evidence="2 3">
    <name type="scientific">Panagrolaimus superbus</name>
    <dbReference type="NCBI Taxonomy" id="310955"/>
    <lineage>
        <taxon>Eukaryota</taxon>
        <taxon>Metazoa</taxon>
        <taxon>Ecdysozoa</taxon>
        <taxon>Nematoda</taxon>
        <taxon>Chromadorea</taxon>
        <taxon>Rhabditida</taxon>
        <taxon>Tylenchina</taxon>
        <taxon>Panagrolaimomorpha</taxon>
        <taxon>Panagrolaimoidea</taxon>
        <taxon>Panagrolaimidae</taxon>
        <taxon>Panagrolaimus</taxon>
    </lineage>
</organism>
<feature type="compositionally biased region" description="Low complexity" evidence="1">
    <location>
        <begin position="303"/>
        <end position="323"/>
    </location>
</feature>
<keyword evidence="2" id="KW-1185">Reference proteome</keyword>
<evidence type="ECO:0000313" key="2">
    <source>
        <dbReference type="Proteomes" id="UP000887577"/>
    </source>
</evidence>
<sequence length="392" mass="44886">MNVQKNVISTARKCLDTCGTTNNNPFALESLNIVCQPEIQEKIDSIKQCLQYIDTNVNEICEKECGNDRIIDETDVTPKMDPISQKDNGNCATFKCMARCNVEVVSNQCGKNLGKEFQGLLQQILDTQRRDLENLKLVETMEQTSPPECNYLYDPSVLFGSNGGNVEETSSSPTPDRNPKEDAKTLYAQAQLQLLLKQLELTEKQDQLIDRENAKLDMEMSYMAHKAEQREQRFHSVQHSIPTYVPMEKMPKEHMPMMESEHPMPTESHSPVEEVHSHPEEPSHPEHPEQQPEQMPMEEHHAQSMPSMEPQQPSMPMPMESRPPMDFPHPPEAMHGMPMEMIPEMPREQRKMSRHSMPPMIVEGVPMEFVPFNGVPIEMPMHAPMEAMPRFI</sequence>
<accession>A0A914YIA2</accession>
<name>A0A914YIA2_9BILA</name>
<dbReference type="WBParaSite" id="PSU_v2.g19221.t1">
    <property type="protein sequence ID" value="PSU_v2.g19221.t1"/>
    <property type="gene ID" value="PSU_v2.g19221"/>
</dbReference>
<proteinExistence type="predicted"/>
<feature type="compositionally biased region" description="Basic and acidic residues" evidence="1">
    <location>
        <begin position="257"/>
        <end position="290"/>
    </location>
</feature>
<feature type="region of interest" description="Disordered" evidence="1">
    <location>
        <begin position="162"/>
        <end position="182"/>
    </location>
</feature>
<evidence type="ECO:0000256" key="1">
    <source>
        <dbReference type="SAM" id="MobiDB-lite"/>
    </source>
</evidence>
<evidence type="ECO:0000313" key="3">
    <source>
        <dbReference type="WBParaSite" id="PSU_v2.g19221.t1"/>
    </source>
</evidence>
<dbReference type="Proteomes" id="UP000887577">
    <property type="component" value="Unplaced"/>
</dbReference>
<feature type="region of interest" description="Disordered" evidence="1">
    <location>
        <begin position="257"/>
        <end position="323"/>
    </location>
</feature>
<reference evidence="3" key="1">
    <citation type="submission" date="2022-11" db="UniProtKB">
        <authorList>
            <consortium name="WormBaseParasite"/>
        </authorList>
    </citation>
    <scope>IDENTIFICATION</scope>
</reference>